<feature type="compositionally biased region" description="Basic residues" evidence="1">
    <location>
        <begin position="434"/>
        <end position="450"/>
    </location>
</feature>
<proteinExistence type="predicted"/>
<evidence type="ECO:0000259" key="3">
    <source>
        <dbReference type="PROSITE" id="PS50833"/>
    </source>
</evidence>
<name>A0A1R1X2C1_9FUNG</name>
<organism evidence="4 5">
    <name type="scientific">Smittium culicis</name>
    <dbReference type="NCBI Taxonomy" id="133412"/>
    <lineage>
        <taxon>Eukaryota</taxon>
        <taxon>Fungi</taxon>
        <taxon>Fungi incertae sedis</taxon>
        <taxon>Zoopagomycota</taxon>
        <taxon>Kickxellomycotina</taxon>
        <taxon>Harpellomycetes</taxon>
        <taxon>Harpellales</taxon>
        <taxon>Legeriomycetaceae</taxon>
        <taxon>Smittium</taxon>
    </lineage>
</organism>
<dbReference type="PROSITE" id="PS50833">
    <property type="entry name" value="BRIX"/>
    <property type="match status" value="1"/>
</dbReference>
<keyword evidence="2" id="KW-1133">Transmembrane helix</keyword>
<dbReference type="Proteomes" id="UP000187283">
    <property type="component" value="Unassembled WGS sequence"/>
</dbReference>
<keyword evidence="5" id="KW-1185">Reference proteome</keyword>
<dbReference type="InterPro" id="IPR045112">
    <property type="entry name" value="PPAN-like"/>
</dbReference>
<dbReference type="SMART" id="SM00879">
    <property type="entry name" value="Brix"/>
    <property type="match status" value="1"/>
</dbReference>
<dbReference type="PANTHER" id="PTHR12661:SF5">
    <property type="entry name" value="SUPPRESSOR OF SWI4 1 HOMOLOG"/>
    <property type="match status" value="1"/>
</dbReference>
<accession>A0A1R1X2C1</accession>
<sequence>MAQKRKKRQTQKPSETTEKLPKSFVVRFGKVGSVISELVNDFRRVMEPHTASKLRERKTNKLRDYLMVAGQYGVTHLVLFSQSMVGTNMKIGTFPRGPTLSFRVKQYSLAKDCRALQKTPKSLGSEFNTSPLMILNNFGNDDNKIQFKLMKTMFQSMFPAINPSKMHLADARRVVLLNYNDDTDTIDFRHYLITVKTVGVSKGIKRLLNADLTVKETKSSKIGKKLSDMIDIGEFVLNEDYASESEMEDNGESKVTLSQNYIGRGNRKSDQRSVKLVEIGPRLELELVKIEDGLCEGDVMFHKYIHKTPEEIEKMKKKKQKLLTEKARRKQEQEENVEKKKLLKNKNKKSVAFEAEAKKEAGSEAEPESDQEIDPKSEAVDSGVIHDINKPESTSKISSSDSEEDLNIEELKNELYQNADESSEPDYDNQASSSKHRSTSAKNFKNKFTKGSRDNNKPFAKNSKFDSGIRDQSKFGKRKTFDKKPTSSRGSKPPSKKFKNRR</sequence>
<dbReference type="GO" id="GO:0030687">
    <property type="term" value="C:preribosome, large subunit precursor"/>
    <property type="evidence" value="ECO:0007669"/>
    <property type="project" value="TreeGrafter"/>
</dbReference>
<dbReference type="GO" id="GO:0000027">
    <property type="term" value="P:ribosomal large subunit assembly"/>
    <property type="evidence" value="ECO:0007669"/>
    <property type="project" value="TreeGrafter"/>
</dbReference>
<feature type="compositionally biased region" description="Basic and acidic residues" evidence="1">
    <location>
        <begin position="322"/>
        <end position="340"/>
    </location>
</feature>
<feature type="transmembrane region" description="Helical" evidence="2">
    <location>
        <begin position="65"/>
        <end position="85"/>
    </location>
</feature>
<dbReference type="Pfam" id="PF04427">
    <property type="entry name" value="Brix"/>
    <property type="match status" value="1"/>
</dbReference>
<dbReference type="EMBL" id="LSSN01005690">
    <property type="protein sequence ID" value="OMJ08772.1"/>
    <property type="molecule type" value="Genomic_DNA"/>
</dbReference>
<dbReference type="GO" id="GO:0006364">
    <property type="term" value="P:rRNA processing"/>
    <property type="evidence" value="ECO:0007669"/>
    <property type="project" value="InterPro"/>
</dbReference>
<evidence type="ECO:0000256" key="2">
    <source>
        <dbReference type="SAM" id="Phobius"/>
    </source>
</evidence>
<gene>
    <name evidence="4" type="ORF">AYI70_g11330</name>
</gene>
<dbReference type="OrthoDB" id="10261452at2759"/>
<evidence type="ECO:0000313" key="5">
    <source>
        <dbReference type="Proteomes" id="UP000187283"/>
    </source>
</evidence>
<feature type="domain" description="Brix" evidence="3">
    <location>
        <begin position="21"/>
        <end position="296"/>
    </location>
</feature>
<feature type="region of interest" description="Disordered" evidence="1">
    <location>
        <begin position="316"/>
        <end position="502"/>
    </location>
</feature>
<feature type="compositionally biased region" description="Acidic residues" evidence="1">
    <location>
        <begin position="363"/>
        <end position="372"/>
    </location>
</feature>
<reference evidence="4 5" key="1">
    <citation type="submission" date="2017-01" db="EMBL/GenBank/DDBJ databases">
        <authorList>
            <person name="Mah S.A."/>
            <person name="Swanson W.J."/>
            <person name="Moy G.W."/>
            <person name="Vacquier V.D."/>
        </authorList>
    </citation>
    <scope>NUCLEOTIDE SEQUENCE [LARGE SCALE GENOMIC DNA]</scope>
    <source>
        <strain evidence="4 5">GSMNP</strain>
    </source>
</reference>
<keyword evidence="2" id="KW-0812">Transmembrane</keyword>
<dbReference type="GO" id="GO:0019843">
    <property type="term" value="F:rRNA binding"/>
    <property type="evidence" value="ECO:0007669"/>
    <property type="project" value="InterPro"/>
</dbReference>
<dbReference type="InterPro" id="IPR007109">
    <property type="entry name" value="Brix"/>
</dbReference>
<feature type="compositionally biased region" description="Basic and acidic residues" evidence="1">
    <location>
        <begin position="463"/>
        <end position="474"/>
    </location>
</feature>
<evidence type="ECO:0000256" key="1">
    <source>
        <dbReference type="SAM" id="MobiDB-lite"/>
    </source>
</evidence>
<keyword evidence="2" id="KW-0472">Membrane</keyword>
<dbReference type="AlphaFoldDB" id="A0A1R1X2C1"/>
<comment type="caution">
    <text evidence="4">The sequence shown here is derived from an EMBL/GenBank/DDBJ whole genome shotgun (WGS) entry which is preliminary data.</text>
</comment>
<dbReference type="PANTHER" id="PTHR12661">
    <property type="entry name" value="PETER PAN-RELATED"/>
    <property type="match status" value="1"/>
</dbReference>
<evidence type="ECO:0000313" key="4">
    <source>
        <dbReference type="EMBL" id="OMJ08772.1"/>
    </source>
</evidence>
<dbReference type="STRING" id="133412.A0A1R1X2C1"/>
<protein>
    <submittedName>
        <fullName evidence="4">Suppressor of SWI4 1-like protein</fullName>
    </submittedName>
</protein>